<dbReference type="SUPFAM" id="SSF53850">
    <property type="entry name" value="Periplasmic binding protein-like II"/>
    <property type="match status" value="1"/>
</dbReference>
<name>A0A9W4H132_9ACTN</name>
<dbReference type="Gene3D" id="3.40.190.10">
    <property type="entry name" value="Periplasmic binding protein-like II"/>
    <property type="match status" value="2"/>
</dbReference>
<feature type="chain" id="PRO_5040726307" evidence="1">
    <location>
        <begin position="29"/>
        <end position="435"/>
    </location>
</feature>
<dbReference type="PANTHER" id="PTHR43649:SF14">
    <property type="entry name" value="BLR3389 PROTEIN"/>
    <property type="match status" value="1"/>
</dbReference>
<proteinExistence type="predicted"/>
<keyword evidence="3" id="KW-1185">Reference proteome</keyword>
<organism evidence="2 3">
    <name type="scientific">Actinacidiphila bryophytorum</name>
    <dbReference type="NCBI Taxonomy" id="1436133"/>
    <lineage>
        <taxon>Bacteria</taxon>
        <taxon>Bacillati</taxon>
        <taxon>Actinomycetota</taxon>
        <taxon>Actinomycetes</taxon>
        <taxon>Kitasatosporales</taxon>
        <taxon>Streptomycetaceae</taxon>
        <taxon>Actinacidiphila</taxon>
    </lineage>
</organism>
<evidence type="ECO:0000256" key="1">
    <source>
        <dbReference type="SAM" id="SignalP"/>
    </source>
</evidence>
<dbReference type="InterPro" id="IPR006059">
    <property type="entry name" value="SBP"/>
</dbReference>
<feature type="signal peptide" evidence="1">
    <location>
        <begin position="1"/>
        <end position="28"/>
    </location>
</feature>
<keyword evidence="1" id="KW-0732">Signal</keyword>
<accession>A0A9W4H132</accession>
<dbReference type="PROSITE" id="PS51257">
    <property type="entry name" value="PROKAR_LIPOPROTEIN"/>
    <property type="match status" value="1"/>
</dbReference>
<dbReference type="AlphaFoldDB" id="A0A9W4H132"/>
<dbReference type="PANTHER" id="PTHR43649">
    <property type="entry name" value="ARABINOSE-BINDING PROTEIN-RELATED"/>
    <property type="match status" value="1"/>
</dbReference>
<reference evidence="2" key="1">
    <citation type="submission" date="2021-06" db="EMBL/GenBank/DDBJ databases">
        <authorList>
            <person name="Arsene-Ploetze F."/>
        </authorList>
    </citation>
    <scope>NUCLEOTIDE SEQUENCE</scope>
    <source>
        <strain evidence="2">SBRY1</strain>
    </source>
</reference>
<dbReference type="Pfam" id="PF01547">
    <property type="entry name" value="SBP_bac_1"/>
    <property type="match status" value="1"/>
</dbReference>
<dbReference type="InterPro" id="IPR050490">
    <property type="entry name" value="Bact_solute-bd_prot1"/>
</dbReference>
<comment type="caution">
    <text evidence="2">The sequence shown here is derived from an EMBL/GenBank/DDBJ whole genome shotgun (WGS) entry which is preliminary data.</text>
</comment>
<protein>
    <submittedName>
        <fullName evidence="2">Carbohydrate ABC transporter substrate-binding protein, CUT1 family</fullName>
    </submittedName>
</protein>
<gene>
    <name evidence="2" type="ORF">SBRY_30488</name>
</gene>
<evidence type="ECO:0000313" key="3">
    <source>
        <dbReference type="Proteomes" id="UP001153328"/>
    </source>
</evidence>
<sequence>MPTMNRFASLRTAATVAAVTALALTASACGSGGPGSGGSGKVTVWSLQNDTLNPVQKQSIDSYNSVHGGSVTLKTFINDPYKKKLQTGLGGDDAPDVFLNWGGGNLAEYVKAGTVTDLSKRLDSDFKAEFLPSVLAGGTVDGKVYGVPMEGVQPVAFFYNKDVFNRAGIKEPPATWQQLLTDIDKMKAKHIIPIALAGSQSWTELMWLEYLLDRVGGPKVFAAIEEGRPGAWADPAVETALGMIRDLVDRGAFGTKYSTVGQDSGGAYALLAGGKAGMELMGSWAYADLLTSAPDFVKAGKLGWAPFPTVPKGKGDPKNVVGNPCNYFSVTEKSGNKSGAVDFIENTVDQPSYIADLLSIGHVPAIAGIKGQLMGGINPDYTGFIYGMVADAPTFTQSWDQALPPDTAATMLTDLQKVFNKRMTPKQFVQAMDAA</sequence>
<dbReference type="Proteomes" id="UP001153328">
    <property type="component" value="Unassembled WGS sequence"/>
</dbReference>
<evidence type="ECO:0000313" key="2">
    <source>
        <dbReference type="EMBL" id="CAG7641004.1"/>
    </source>
</evidence>
<dbReference type="EMBL" id="CAJVAX010000017">
    <property type="protein sequence ID" value="CAG7641004.1"/>
    <property type="molecule type" value="Genomic_DNA"/>
</dbReference>